<accession>A0A6C0LWA8</accession>
<dbReference type="InterPro" id="IPR050185">
    <property type="entry name" value="Ub_carboxyl-term_hydrolase"/>
</dbReference>
<evidence type="ECO:0000313" key="2">
    <source>
        <dbReference type="EMBL" id="QHU34650.1"/>
    </source>
</evidence>
<dbReference type="SUPFAM" id="SSF54001">
    <property type="entry name" value="Cysteine proteinases"/>
    <property type="match status" value="1"/>
</dbReference>
<dbReference type="GO" id="GO:0016579">
    <property type="term" value="P:protein deubiquitination"/>
    <property type="evidence" value="ECO:0007669"/>
    <property type="project" value="InterPro"/>
</dbReference>
<reference evidence="2" key="1">
    <citation type="journal article" date="2020" name="Nature">
        <title>Giant virus diversity and host interactions through global metagenomics.</title>
        <authorList>
            <person name="Schulz F."/>
            <person name="Roux S."/>
            <person name="Paez-Espino D."/>
            <person name="Jungbluth S."/>
            <person name="Walsh D.A."/>
            <person name="Denef V.J."/>
            <person name="McMahon K.D."/>
            <person name="Konstantinidis K.T."/>
            <person name="Eloe-Fadrosh E.A."/>
            <person name="Kyrpides N.C."/>
            <person name="Woyke T."/>
        </authorList>
    </citation>
    <scope>NUCLEOTIDE SEQUENCE</scope>
    <source>
        <strain evidence="2">GVMAG-S-1016713-169</strain>
    </source>
</reference>
<dbReference type="InterPro" id="IPR028889">
    <property type="entry name" value="USP"/>
</dbReference>
<organism evidence="2">
    <name type="scientific">viral metagenome</name>
    <dbReference type="NCBI Taxonomy" id="1070528"/>
    <lineage>
        <taxon>unclassified sequences</taxon>
        <taxon>metagenomes</taxon>
        <taxon>organismal metagenomes</taxon>
    </lineage>
</organism>
<dbReference type="GO" id="GO:0004843">
    <property type="term" value="F:cysteine-type deubiquitinase activity"/>
    <property type="evidence" value="ECO:0007669"/>
    <property type="project" value="InterPro"/>
</dbReference>
<feature type="domain" description="USP" evidence="1">
    <location>
        <begin position="73"/>
        <end position="421"/>
    </location>
</feature>
<protein>
    <recommendedName>
        <fullName evidence="1">USP domain-containing protein</fullName>
    </recommendedName>
</protein>
<dbReference type="EMBL" id="MN740576">
    <property type="protein sequence ID" value="QHU34650.1"/>
    <property type="molecule type" value="Genomic_DNA"/>
</dbReference>
<dbReference type="InterPro" id="IPR001394">
    <property type="entry name" value="Peptidase_C19_UCH"/>
</dbReference>
<evidence type="ECO:0000259" key="1">
    <source>
        <dbReference type="PROSITE" id="PS50235"/>
    </source>
</evidence>
<dbReference type="AlphaFoldDB" id="A0A6C0LWA8"/>
<dbReference type="Pfam" id="PF00443">
    <property type="entry name" value="UCH"/>
    <property type="match status" value="1"/>
</dbReference>
<dbReference type="Gene3D" id="3.90.70.10">
    <property type="entry name" value="Cysteine proteinases"/>
    <property type="match status" value="1"/>
</dbReference>
<sequence length="430" mass="49954">MSIIVNGTEISLSLLCKDRVVFSKYFEYLPDEVVNNLEIVAKFCINNRKDFPQSYDKAVFIIDLLKDQKKEERVLKWKGNSCYMDSVLQCLLAVPSNLNEHILTINLTNDENSIERCDQDPNKDLEIRKEIQKELNKITTYMRGGETDENNKTVDTFRKIIKKCNSVSQRFWSCRQQDSGDFLSWLLNRFPTQGGLMREQSWHTNNSVNQISLPIVESIDRILPLPSQVWKTSYNELLASYKDKQGKIRIEDLLTVHDQGTIMEDEDGEGVIKGAEDIKYKRVIKQETLVSVNGSLIFNIFRGGKDTFRNIEEKLYYPITPTEIIKFPSYSLGLKGNGEKFKKFMEKPHVLGEKVFRFSGVVIHDGNLSGGHYTCYYRNKETWYFYNDLIGEIKQIGNYEDMSKSRNNIETHGTLYFYDEVKEDNNCIIS</sequence>
<dbReference type="PANTHER" id="PTHR21646">
    <property type="entry name" value="UBIQUITIN CARBOXYL-TERMINAL HYDROLASE"/>
    <property type="match status" value="1"/>
</dbReference>
<name>A0A6C0LWA8_9ZZZZ</name>
<dbReference type="PROSITE" id="PS50235">
    <property type="entry name" value="USP_3"/>
    <property type="match status" value="1"/>
</dbReference>
<dbReference type="InterPro" id="IPR038765">
    <property type="entry name" value="Papain-like_cys_pep_sf"/>
</dbReference>
<proteinExistence type="predicted"/>